<sequence length="93" mass="9836">MLAVDADRAGAVTVAERCHRRRALGEMNPDRVVATTTALTRTRENPITLDPVVASHHGLAGVSLAAGHGSLVEAPPQVFRGYVERGCHSARLA</sequence>
<keyword evidence="2" id="KW-1185">Reference proteome</keyword>
<evidence type="ECO:0000313" key="2">
    <source>
        <dbReference type="Proteomes" id="UP000005845"/>
    </source>
</evidence>
<gene>
    <name evidence="1" type="ORF">GOSPT_088_00160</name>
</gene>
<proteinExistence type="predicted"/>
<comment type="caution">
    <text evidence="1">The sequence shown here is derived from an EMBL/GenBank/DDBJ whole genome shotgun (WGS) entry which is preliminary data.</text>
</comment>
<name>H5U2Z4_9ACTN</name>
<protein>
    <submittedName>
        <fullName evidence="1">Uncharacterized protein</fullName>
    </submittedName>
</protein>
<organism evidence="1 2">
    <name type="scientific">Gordonia sputi NBRC 100414</name>
    <dbReference type="NCBI Taxonomy" id="1089453"/>
    <lineage>
        <taxon>Bacteria</taxon>
        <taxon>Bacillati</taxon>
        <taxon>Actinomycetota</taxon>
        <taxon>Actinomycetes</taxon>
        <taxon>Mycobacteriales</taxon>
        <taxon>Gordoniaceae</taxon>
        <taxon>Gordonia</taxon>
    </lineage>
</organism>
<dbReference type="AlphaFoldDB" id="H5U2Z4"/>
<accession>H5U2Z4</accession>
<evidence type="ECO:0000313" key="1">
    <source>
        <dbReference type="EMBL" id="GAB40102.1"/>
    </source>
</evidence>
<reference evidence="1 2" key="1">
    <citation type="submission" date="2012-02" db="EMBL/GenBank/DDBJ databases">
        <title>Whole genome shotgun sequence of Gordonia sputi NBRC 100414.</title>
        <authorList>
            <person name="Yoshida I."/>
            <person name="Hosoyama A."/>
            <person name="Tsuchikane K."/>
            <person name="Katsumata H."/>
            <person name="Yamazaki S."/>
            <person name="Fujita N."/>
        </authorList>
    </citation>
    <scope>NUCLEOTIDE SEQUENCE [LARGE SCALE GENOMIC DNA]</scope>
    <source>
        <strain evidence="1 2">NBRC 100414</strain>
    </source>
</reference>
<dbReference type="EMBL" id="BAFC01000086">
    <property type="protein sequence ID" value="GAB40102.1"/>
    <property type="molecule type" value="Genomic_DNA"/>
</dbReference>
<dbReference type="Proteomes" id="UP000005845">
    <property type="component" value="Unassembled WGS sequence"/>
</dbReference>